<dbReference type="KEGG" id="pmes:FX988_02428"/>
<feature type="chain" id="PRO_5032830226" evidence="1">
    <location>
        <begin position="25"/>
        <end position="115"/>
    </location>
</feature>
<evidence type="ECO:0000313" key="2">
    <source>
        <dbReference type="EMBL" id="QHJ12177.1"/>
    </source>
</evidence>
<feature type="signal peptide" evidence="1">
    <location>
        <begin position="1"/>
        <end position="24"/>
    </location>
</feature>
<dbReference type="AlphaFoldDB" id="A0A857JMH7"/>
<gene>
    <name evidence="2" type="ORF">FX988_02428</name>
</gene>
<reference evidence="2 3" key="1">
    <citation type="submission" date="2019-12" db="EMBL/GenBank/DDBJ databases">
        <title>Genome sequencing and assembly of endphytes of Porphyra tenera.</title>
        <authorList>
            <person name="Park J.M."/>
            <person name="Shin R."/>
            <person name="Jo S.H."/>
        </authorList>
    </citation>
    <scope>NUCLEOTIDE SEQUENCE [LARGE SCALE GENOMIC DNA]</scope>
    <source>
        <strain evidence="2 3">GPM4</strain>
    </source>
</reference>
<accession>A0A857JMH7</accession>
<evidence type="ECO:0000313" key="3">
    <source>
        <dbReference type="Proteomes" id="UP000464524"/>
    </source>
</evidence>
<sequence length="115" mass="12434">MKTLLSLSTVITLAAGGFLLNAQADESVSTSSSAVVMSTIPLELKQLGAKLEGSQYDLTDRNTKLRVQRALHYYTVAQKHADSGWGKMAADQAGRGLSLLELNGMKYRVSTEVQM</sequence>
<proteinExistence type="predicted"/>
<keyword evidence="1" id="KW-0732">Signal</keyword>
<evidence type="ECO:0000256" key="1">
    <source>
        <dbReference type="SAM" id="SignalP"/>
    </source>
</evidence>
<protein>
    <submittedName>
        <fullName evidence="2">Uncharacterized protein</fullName>
    </submittedName>
</protein>
<dbReference type="Proteomes" id="UP000464524">
    <property type="component" value="Chromosome"/>
</dbReference>
<dbReference type="RefSeq" id="WP_160180097.1">
    <property type="nucleotide sequence ID" value="NZ_CP047656.1"/>
</dbReference>
<name>A0A857JMH7_9ALTE</name>
<organism evidence="2 3">
    <name type="scientific">Paraglaciecola mesophila</name>
    <dbReference type="NCBI Taxonomy" id="197222"/>
    <lineage>
        <taxon>Bacteria</taxon>
        <taxon>Pseudomonadati</taxon>
        <taxon>Pseudomonadota</taxon>
        <taxon>Gammaproteobacteria</taxon>
        <taxon>Alteromonadales</taxon>
        <taxon>Alteromonadaceae</taxon>
        <taxon>Paraglaciecola</taxon>
    </lineage>
</organism>
<keyword evidence="3" id="KW-1185">Reference proteome</keyword>
<dbReference type="OrthoDB" id="6387296at2"/>
<dbReference type="EMBL" id="CP047656">
    <property type="protein sequence ID" value="QHJ12177.1"/>
    <property type="molecule type" value="Genomic_DNA"/>
</dbReference>